<evidence type="ECO:0000313" key="2">
    <source>
        <dbReference type="EMBL" id="MDK4301706.1"/>
    </source>
</evidence>
<organism evidence="3 4">
    <name type="scientific">Corynebacterium propinquum</name>
    <dbReference type="NCBI Taxonomy" id="43769"/>
    <lineage>
        <taxon>Bacteria</taxon>
        <taxon>Bacillati</taxon>
        <taxon>Actinomycetota</taxon>
        <taxon>Actinomycetes</taxon>
        <taxon>Mycobacteriales</taxon>
        <taxon>Corynebacteriaceae</taxon>
        <taxon>Corynebacterium</taxon>
    </lineage>
</organism>
<proteinExistence type="predicted"/>
<protein>
    <submittedName>
        <fullName evidence="3">SdpI family protein</fullName>
    </submittedName>
</protein>
<dbReference type="InterPro" id="IPR025962">
    <property type="entry name" value="SdpI/YhfL"/>
</dbReference>
<accession>A0AAP4BVA7</accession>
<keyword evidence="5" id="KW-1185">Reference proteome</keyword>
<feature type="transmembrane region" description="Helical" evidence="1">
    <location>
        <begin position="6"/>
        <end position="23"/>
    </location>
</feature>
<evidence type="ECO:0000313" key="4">
    <source>
        <dbReference type="Proteomes" id="UP001226160"/>
    </source>
</evidence>
<dbReference type="EMBL" id="JASNVP010000016">
    <property type="protein sequence ID" value="MDK4327065.1"/>
    <property type="molecule type" value="Genomic_DNA"/>
</dbReference>
<evidence type="ECO:0000313" key="5">
    <source>
        <dbReference type="Proteomes" id="UP001243856"/>
    </source>
</evidence>
<feature type="transmembrane region" description="Helical" evidence="1">
    <location>
        <begin position="92"/>
        <end position="117"/>
    </location>
</feature>
<dbReference type="AlphaFoldDB" id="A0AAP4BVA7"/>
<comment type="caution">
    <text evidence="3">The sequence shown here is derived from an EMBL/GenBank/DDBJ whole genome shotgun (WGS) entry which is preliminary data.</text>
</comment>
<reference evidence="3 5" key="1">
    <citation type="submission" date="2023-05" db="EMBL/GenBank/DDBJ databases">
        <title>Metabolic capabilities are highly conserved among human nasal-associated Corynebacterium species in pangenomic analyses.</title>
        <authorList>
            <person name="Tran T.H."/>
            <person name="Roberts A.Q."/>
            <person name="Escapa I.F."/>
            <person name="Gao W."/>
            <person name="Conlan S."/>
            <person name="Kong H."/>
            <person name="Segre J.A."/>
            <person name="Kelly M.S."/>
            <person name="Lemon K.P."/>
        </authorList>
    </citation>
    <scope>NUCLEOTIDE SEQUENCE</scope>
    <source>
        <strain evidence="3">KPL2654</strain>
        <strain evidence="2 5">KPL2811</strain>
    </source>
</reference>
<keyword evidence="1" id="KW-0472">Membrane</keyword>
<dbReference type="Proteomes" id="UP001243856">
    <property type="component" value="Unassembled WGS sequence"/>
</dbReference>
<feature type="transmembrane region" description="Helical" evidence="1">
    <location>
        <begin position="64"/>
        <end position="86"/>
    </location>
</feature>
<dbReference type="EMBL" id="JASNVK010000028">
    <property type="protein sequence ID" value="MDK4301706.1"/>
    <property type="molecule type" value="Genomic_DNA"/>
</dbReference>
<gene>
    <name evidence="2" type="ORF">QPX45_10785</name>
    <name evidence="3" type="ORF">QPX54_11200</name>
</gene>
<sequence length="127" mass="14048">MITSAVFTLVTFSVLGVFTFFIAKESPKGEYKSLTYTSLPGILTPRVLSSKENWVMAHRAMSPYFTSLAVYFSLAAVVNEIVIFTANSYAGVVFSCSLFLGITIFAVLVFLGDRVVAKHERRMGKTR</sequence>
<evidence type="ECO:0000256" key="1">
    <source>
        <dbReference type="SAM" id="Phobius"/>
    </source>
</evidence>
<dbReference type="GeneID" id="64188200"/>
<dbReference type="Proteomes" id="UP001226160">
    <property type="component" value="Unassembled WGS sequence"/>
</dbReference>
<keyword evidence="1" id="KW-1133">Transmembrane helix</keyword>
<keyword evidence="1" id="KW-0812">Transmembrane</keyword>
<evidence type="ECO:0000313" key="3">
    <source>
        <dbReference type="EMBL" id="MDK4327065.1"/>
    </source>
</evidence>
<dbReference type="RefSeq" id="WP_161796694.1">
    <property type="nucleotide sequence ID" value="NZ_CABIYR010000006.1"/>
</dbReference>
<dbReference type="Pfam" id="PF13630">
    <property type="entry name" value="SdpI"/>
    <property type="match status" value="1"/>
</dbReference>
<name>A0AAP4BVA7_9CORY</name>